<evidence type="ECO:0000313" key="4">
    <source>
        <dbReference type="EMBL" id="UJO14644.1"/>
    </source>
</evidence>
<reference evidence="4" key="1">
    <citation type="submission" date="2021-12" db="EMBL/GenBank/DDBJ databases">
        <authorList>
            <person name="Zaccaron A."/>
            <person name="Stergiopoulos I."/>
        </authorList>
    </citation>
    <scope>NUCLEOTIDE SEQUENCE</scope>
    <source>
        <strain evidence="4">Race5_Kim</strain>
    </source>
</reference>
<feature type="transmembrane region" description="Helical" evidence="2">
    <location>
        <begin position="739"/>
        <end position="759"/>
    </location>
</feature>
<organism evidence="4 5">
    <name type="scientific">Passalora fulva</name>
    <name type="common">Tomato leaf mold</name>
    <name type="synonym">Cladosporium fulvum</name>
    <dbReference type="NCBI Taxonomy" id="5499"/>
    <lineage>
        <taxon>Eukaryota</taxon>
        <taxon>Fungi</taxon>
        <taxon>Dikarya</taxon>
        <taxon>Ascomycota</taxon>
        <taxon>Pezizomycotina</taxon>
        <taxon>Dothideomycetes</taxon>
        <taxon>Dothideomycetidae</taxon>
        <taxon>Mycosphaerellales</taxon>
        <taxon>Mycosphaerellaceae</taxon>
        <taxon>Fulvia</taxon>
    </lineage>
</organism>
<dbReference type="EMBL" id="CP090165">
    <property type="protein sequence ID" value="UJO14644.1"/>
    <property type="molecule type" value="Genomic_DNA"/>
</dbReference>
<feature type="region of interest" description="Disordered" evidence="1">
    <location>
        <begin position="701"/>
        <end position="736"/>
    </location>
</feature>
<feature type="chain" id="PRO_5040346806" evidence="3">
    <location>
        <begin position="22"/>
        <end position="761"/>
    </location>
</feature>
<keyword evidence="2" id="KW-0812">Transmembrane</keyword>
<keyword evidence="3" id="KW-0732">Signal</keyword>
<feature type="region of interest" description="Disordered" evidence="1">
    <location>
        <begin position="497"/>
        <end position="559"/>
    </location>
</feature>
<feature type="signal peptide" evidence="3">
    <location>
        <begin position="1"/>
        <end position="21"/>
    </location>
</feature>
<dbReference type="OrthoDB" id="3944128at2759"/>
<accession>A0A9Q8LC34</accession>
<name>A0A9Q8LC34_PASFU</name>
<sequence length="761" mass="78641">MLSSHSCILLWGLALVGGCCAAGAPSPEQTAATSTTSSSILPNPTPTWTNSTHQAAGNFSLYDKLPSLWFETCANNNQNPPCTAYCRSNDTECLRAADVVVPACAGLWNTYNGHVFDWRISGGVAPSGWSTVLSTYGADAIPSTTTVNVYTSFSTANATLTRQHPTDARLPKVTITPVYAVGNPVPSVSVETASPYSGVVSYITAPQPSCRYAALKTTNDCGQCSIYGGTVELLFWPPTTSTTSAGAPVITKSTVWDGITLFSPTVYISLSTVYASNSCMQVGQNHTGTLLAMKPEDVSTQIHIGGKVAAYTYGRVDYADLVGLPPLDDYEAQPSCIMFGCSTIFPTYSPTLVVPMALRTLEADWSSCVAALEGLYDPPIALTEAAVAFSITAPSRPAHTEAYTSTTLMLPLASEHIPLAAPTPTPTTSQDHPNQIKASSIVQGLESLLNGGEIAVGTTKAAGVTSSGSLPISSTLEFAPLDSDQSASSTLLLSLSASQPDDGYTSKGSVPEHTTARSQDDSRSFLPGPHAPSALSSTHTTTSTHSIENDTPQPIAVSQDDQGNFIVNGKTFAPGLPVTLTRSGTTVAASMLTSSGRTFIALGTASTVPLGDIGAGSSYSLPPVVTATSSISHAVYTAAGITFEANEDGELVFSSKTVALGGSVTLGSGSSIRTIFVTNLGNQTAIVVGNTTTARLVVETSSSTSHISHDSVGPTSSRPANRSGIPQSTTATPPDSNAAILRTAGFANIFLAILSGIWLGT</sequence>
<keyword evidence="5" id="KW-1185">Reference proteome</keyword>
<keyword evidence="2" id="KW-1133">Transmembrane helix</keyword>
<feature type="compositionally biased region" description="Basic and acidic residues" evidence="1">
    <location>
        <begin position="514"/>
        <end position="523"/>
    </location>
</feature>
<dbReference type="KEGG" id="ffu:CLAFUR5_08622"/>
<proteinExistence type="predicted"/>
<dbReference type="GeneID" id="71988500"/>
<evidence type="ECO:0000256" key="3">
    <source>
        <dbReference type="SAM" id="SignalP"/>
    </source>
</evidence>
<evidence type="ECO:0000256" key="2">
    <source>
        <dbReference type="SAM" id="Phobius"/>
    </source>
</evidence>
<evidence type="ECO:0000256" key="1">
    <source>
        <dbReference type="SAM" id="MobiDB-lite"/>
    </source>
</evidence>
<evidence type="ECO:0000313" key="5">
    <source>
        <dbReference type="Proteomes" id="UP000756132"/>
    </source>
</evidence>
<keyword evidence="2" id="KW-0472">Membrane</keyword>
<reference evidence="4" key="2">
    <citation type="journal article" date="2022" name="Microb. Genom.">
        <title>A chromosome-scale genome assembly of the tomato pathogen Cladosporium fulvum reveals a compartmentalized genome architecture and the presence of a dispensable chromosome.</title>
        <authorList>
            <person name="Zaccaron A.Z."/>
            <person name="Chen L.H."/>
            <person name="Samaras A."/>
            <person name="Stergiopoulos I."/>
        </authorList>
    </citation>
    <scope>NUCLEOTIDE SEQUENCE</scope>
    <source>
        <strain evidence="4">Race5_Kim</strain>
    </source>
</reference>
<dbReference type="RefSeq" id="XP_047759010.1">
    <property type="nucleotide sequence ID" value="XM_047907770.1"/>
</dbReference>
<dbReference type="AlphaFoldDB" id="A0A9Q8LC34"/>
<gene>
    <name evidence="4" type="ORF">CLAFUR5_08622</name>
</gene>
<feature type="compositionally biased region" description="Polar residues" evidence="1">
    <location>
        <begin position="713"/>
        <end position="735"/>
    </location>
</feature>
<dbReference type="Proteomes" id="UP000756132">
    <property type="component" value="Chromosome 3"/>
</dbReference>
<feature type="compositionally biased region" description="Low complexity" evidence="1">
    <location>
        <begin position="536"/>
        <end position="546"/>
    </location>
</feature>
<protein>
    <submittedName>
        <fullName evidence="4">Uncharacterized protein</fullName>
    </submittedName>
</protein>